<feature type="transmembrane region" description="Helical" evidence="2">
    <location>
        <begin position="99"/>
        <end position="117"/>
    </location>
</feature>
<reference evidence="4 5" key="1">
    <citation type="submission" date="2018-12" db="EMBL/GenBank/DDBJ databases">
        <authorList>
            <consortium name="Pathogen Informatics"/>
        </authorList>
    </citation>
    <scope>NUCLEOTIDE SEQUENCE [LARGE SCALE GENOMIC DNA]</scope>
    <source>
        <strain evidence="4 5">NCTC10741</strain>
    </source>
</reference>
<evidence type="ECO:0000256" key="1">
    <source>
        <dbReference type="SAM" id="MobiDB-lite"/>
    </source>
</evidence>
<proteinExistence type="predicted"/>
<feature type="transmembrane region" description="Helical" evidence="2">
    <location>
        <begin position="217"/>
        <end position="240"/>
    </location>
</feature>
<dbReference type="InterPro" id="IPR002656">
    <property type="entry name" value="Acyl_transf_3_dom"/>
</dbReference>
<gene>
    <name evidence="4" type="ORF">NCTC10741_01177</name>
</gene>
<dbReference type="AlphaFoldDB" id="A0A3P8LDF4"/>
<feature type="transmembrane region" description="Helical" evidence="2">
    <location>
        <begin position="320"/>
        <end position="341"/>
    </location>
</feature>
<keyword evidence="2" id="KW-0472">Membrane</keyword>
<dbReference type="GO" id="GO:0009103">
    <property type="term" value="P:lipopolysaccharide biosynthetic process"/>
    <property type="evidence" value="ECO:0007669"/>
    <property type="project" value="TreeGrafter"/>
</dbReference>
<dbReference type="GO" id="GO:0016020">
    <property type="term" value="C:membrane"/>
    <property type="evidence" value="ECO:0007669"/>
    <property type="project" value="TreeGrafter"/>
</dbReference>
<feature type="region of interest" description="Disordered" evidence="1">
    <location>
        <begin position="389"/>
        <end position="411"/>
    </location>
</feature>
<evidence type="ECO:0000256" key="2">
    <source>
        <dbReference type="SAM" id="Phobius"/>
    </source>
</evidence>
<feature type="transmembrane region" description="Helical" evidence="2">
    <location>
        <begin position="249"/>
        <end position="267"/>
    </location>
</feature>
<name>A0A3P8LDF4_TSUPA</name>
<dbReference type="PANTHER" id="PTHR23028">
    <property type="entry name" value="ACETYLTRANSFERASE"/>
    <property type="match status" value="1"/>
</dbReference>
<organism evidence="4 5">
    <name type="scientific">Tsukamurella paurometabola</name>
    <name type="common">Corynebacterium paurometabolum</name>
    <dbReference type="NCBI Taxonomy" id="2061"/>
    <lineage>
        <taxon>Bacteria</taxon>
        <taxon>Bacillati</taxon>
        <taxon>Actinomycetota</taxon>
        <taxon>Actinomycetes</taxon>
        <taxon>Mycobacteriales</taxon>
        <taxon>Tsukamurellaceae</taxon>
        <taxon>Tsukamurella</taxon>
    </lineage>
</organism>
<feature type="transmembrane region" description="Helical" evidence="2">
    <location>
        <begin position="59"/>
        <end position="78"/>
    </location>
</feature>
<keyword evidence="2" id="KW-0812">Transmembrane</keyword>
<feature type="transmembrane region" description="Helical" evidence="2">
    <location>
        <begin position="183"/>
        <end position="205"/>
    </location>
</feature>
<dbReference type="InterPro" id="IPR050879">
    <property type="entry name" value="Acyltransferase_3"/>
</dbReference>
<dbReference type="Pfam" id="PF01757">
    <property type="entry name" value="Acyl_transf_3"/>
    <property type="match status" value="1"/>
</dbReference>
<accession>A0A3P8LDF4</accession>
<feature type="domain" description="Acyltransferase 3" evidence="3">
    <location>
        <begin position="22"/>
        <end position="362"/>
    </location>
</feature>
<dbReference type="PANTHER" id="PTHR23028:SF53">
    <property type="entry name" value="ACYL_TRANSF_3 DOMAIN-CONTAINING PROTEIN"/>
    <property type="match status" value="1"/>
</dbReference>
<dbReference type="GO" id="GO:0016747">
    <property type="term" value="F:acyltransferase activity, transferring groups other than amino-acyl groups"/>
    <property type="evidence" value="ECO:0007669"/>
    <property type="project" value="InterPro"/>
</dbReference>
<evidence type="ECO:0000313" key="5">
    <source>
        <dbReference type="Proteomes" id="UP000271626"/>
    </source>
</evidence>
<feature type="transmembrane region" description="Helical" evidence="2">
    <location>
        <begin position="279"/>
        <end position="299"/>
    </location>
</feature>
<feature type="transmembrane region" description="Helical" evidence="2">
    <location>
        <begin position="347"/>
        <end position="370"/>
    </location>
</feature>
<feature type="transmembrane region" description="Helical" evidence="2">
    <location>
        <begin position="150"/>
        <end position="171"/>
    </location>
</feature>
<dbReference type="EMBL" id="LR131273">
    <property type="protein sequence ID" value="VDR38062.1"/>
    <property type="molecule type" value="Genomic_DNA"/>
</dbReference>
<sequence length="411" mass="44005">MSTVGTSEFASAKPAGAAGFVPALEGMRACAAIAVMITHTAFQTGQVGYSVAGRVWGRFDMAVAVFFGLSGFLLWRAHARAAWSSSDGPRTGRYYRSRFVRIMPAYLVVALVALALLPRSTAPSGSTWLANLSLTQVFVPYSLTDGLTQMWSLSVEMLFYLLLPLAALALVRLRGESARWRVPVLLAAGAVSLSWAWVGAALPLPPGVNHHNWLPSYVPWFVAGIVLAEIVSAPVSRFAVARRWARRRVCWPAALVVFAVICTPLGGPVTLNSPESWQFAVRMGLGGVLGFLLLAPLVLAPAGESARWLGSGVMLALGRWSYGIFIWHLVVLTAIFPLFAIVPFNGAFGKVTLLTLVFSVAVAALSYAWVEEPARQWLARREARRSAAAQPADAAQTRNGPSAAESVATVG</sequence>
<protein>
    <submittedName>
        <fullName evidence="4">Uncharacterized protein conserved in bacteria</fullName>
    </submittedName>
</protein>
<evidence type="ECO:0000259" key="3">
    <source>
        <dbReference type="Pfam" id="PF01757"/>
    </source>
</evidence>
<keyword evidence="2" id="KW-1133">Transmembrane helix</keyword>
<dbReference type="Proteomes" id="UP000271626">
    <property type="component" value="Chromosome"/>
</dbReference>
<dbReference type="RefSeq" id="WP_197715990.1">
    <property type="nucleotide sequence ID" value="NZ_CP085954.1"/>
</dbReference>
<evidence type="ECO:0000313" key="4">
    <source>
        <dbReference type="EMBL" id="VDR38062.1"/>
    </source>
</evidence>